<keyword evidence="1" id="KW-1133">Transmembrane helix</keyword>
<protein>
    <submittedName>
        <fullName evidence="2">Uncharacterized protein</fullName>
    </submittedName>
</protein>
<organism evidence="2 3">
    <name type="scientific">Rufibacter latericius</name>
    <dbReference type="NCBI Taxonomy" id="2487040"/>
    <lineage>
        <taxon>Bacteria</taxon>
        <taxon>Pseudomonadati</taxon>
        <taxon>Bacteroidota</taxon>
        <taxon>Cytophagia</taxon>
        <taxon>Cytophagales</taxon>
        <taxon>Hymenobacteraceae</taxon>
        <taxon>Rufibacter</taxon>
    </lineage>
</organism>
<dbReference type="AlphaFoldDB" id="A0A3M9MDC4"/>
<reference evidence="2 3" key="1">
    <citation type="submission" date="2018-11" db="EMBL/GenBank/DDBJ databases">
        <title>Rufibacter latericius sp. nov., isolated from water in Baiyang Lake.</title>
        <authorList>
            <person name="Yang Y."/>
        </authorList>
    </citation>
    <scope>NUCLEOTIDE SEQUENCE [LARGE SCALE GENOMIC DNA]</scope>
    <source>
        <strain evidence="2 3">R-22-1c-1</strain>
    </source>
</reference>
<name>A0A3M9MDC4_9BACT</name>
<keyword evidence="3" id="KW-1185">Reference proteome</keyword>
<gene>
    <name evidence="2" type="ORF">EFB08_18755</name>
</gene>
<accession>A0A3M9MDC4</accession>
<evidence type="ECO:0000313" key="3">
    <source>
        <dbReference type="Proteomes" id="UP000272117"/>
    </source>
</evidence>
<evidence type="ECO:0000256" key="1">
    <source>
        <dbReference type="SAM" id="Phobius"/>
    </source>
</evidence>
<keyword evidence="1" id="KW-0472">Membrane</keyword>
<dbReference type="EMBL" id="RJJD01000015">
    <property type="protein sequence ID" value="RNI23571.1"/>
    <property type="molecule type" value="Genomic_DNA"/>
</dbReference>
<dbReference type="OrthoDB" id="9869564at2"/>
<feature type="transmembrane region" description="Helical" evidence="1">
    <location>
        <begin position="21"/>
        <end position="42"/>
    </location>
</feature>
<evidence type="ECO:0000313" key="2">
    <source>
        <dbReference type="EMBL" id="RNI23571.1"/>
    </source>
</evidence>
<comment type="caution">
    <text evidence="2">The sequence shown here is derived from an EMBL/GenBank/DDBJ whole genome shotgun (WGS) entry which is preliminary data.</text>
</comment>
<dbReference type="Proteomes" id="UP000272117">
    <property type="component" value="Unassembled WGS sequence"/>
</dbReference>
<proteinExistence type="predicted"/>
<keyword evidence="1" id="KW-0812">Transmembrane</keyword>
<dbReference type="RefSeq" id="WP_123128492.1">
    <property type="nucleotide sequence ID" value="NZ_RJJD01000015.1"/>
</dbReference>
<sequence>MELLTNPNRFAPVPGRHRGQFPFFGAIFAILLFLFVAGVLYFTHITDFSSPEVTSAGKMENQPTLQNTRVEALVAGTSIVTTANLVNHPVFAPLLKQQPTAVSFR</sequence>